<feature type="domain" description="LysR substrate-binding" evidence="4">
    <location>
        <begin position="24"/>
        <end position="85"/>
    </location>
</feature>
<dbReference type="PANTHER" id="PTHR30126">
    <property type="entry name" value="HTH-TYPE TRANSCRIPTIONAL REGULATOR"/>
    <property type="match status" value="1"/>
</dbReference>
<sequence>MGTTSIFQTADGAFDNLKDHKPPLEGDLNLAVSYTVTAYCLPSLGSRFQRNYPRVQLRLSEAPRPENEQGLLSGRFDLAIALSSNLDTTAPIKASCGLIRYTVAWDCSHHPCCQGKPSAYTTWLTIPASGLR</sequence>
<dbReference type="GO" id="GO:0000976">
    <property type="term" value="F:transcription cis-regulatory region binding"/>
    <property type="evidence" value="ECO:0007669"/>
    <property type="project" value="TreeGrafter"/>
</dbReference>
<evidence type="ECO:0000256" key="1">
    <source>
        <dbReference type="ARBA" id="ARBA00009437"/>
    </source>
</evidence>
<proteinExistence type="inferred from homology"/>
<organism evidence="5 6">
    <name type="scientific">Halomonas icarae</name>
    <dbReference type="NCBI Taxonomy" id="2691040"/>
    <lineage>
        <taxon>Bacteria</taxon>
        <taxon>Pseudomonadati</taxon>
        <taxon>Pseudomonadota</taxon>
        <taxon>Gammaproteobacteria</taxon>
        <taxon>Oceanospirillales</taxon>
        <taxon>Halomonadaceae</taxon>
        <taxon>Halomonas</taxon>
    </lineage>
</organism>
<name>A0A7X5AMX5_9GAMM</name>
<evidence type="ECO:0000256" key="3">
    <source>
        <dbReference type="ARBA" id="ARBA00023163"/>
    </source>
</evidence>
<dbReference type="AlphaFoldDB" id="A0A7X5AMX5"/>
<dbReference type="Gene3D" id="3.40.190.10">
    <property type="entry name" value="Periplasmic binding protein-like II"/>
    <property type="match status" value="1"/>
</dbReference>
<dbReference type="SUPFAM" id="SSF53850">
    <property type="entry name" value="Periplasmic binding protein-like II"/>
    <property type="match status" value="1"/>
</dbReference>
<protein>
    <recommendedName>
        <fullName evidence="4">LysR substrate-binding domain-containing protein</fullName>
    </recommendedName>
</protein>
<dbReference type="Pfam" id="PF03466">
    <property type="entry name" value="LysR_substrate"/>
    <property type="match status" value="1"/>
</dbReference>
<evidence type="ECO:0000313" key="6">
    <source>
        <dbReference type="Proteomes" id="UP000448235"/>
    </source>
</evidence>
<comment type="caution">
    <text evidence="5">The sequence shown here is derived from an EMBL/GenBank/DDBJ whole genome shotgun (WGS) entry which is preliminary data.</text>
</comment>
<keyword evidence="3" id="KW-0804">Transcription</keyword>
<keyword evidence="2" id="KW-0805">Transcription regulation</keyword>
<evidence type="ECO:0000259" key="4">
    <source>
        <dbReference type="Pfam" id="PF03466"/>
    </source>
</evidence>
<dbReference type="PANTHER" id="PTHR30126:SF39">
    <property type="entry name" value="HTH-TYPE TRANSCRIPTIONAL REGULATOR CYSL"/>
    <property type="match status" value="1"/>
</dbReference>
<dbReference type="EMBL" id="WUTS01000006">
    <property type="protein sequence ID" value="NAW14296.1"/>
    <property type="molecule type" value="Genomic_DNA"/>
</dbReference>
<reference evidence="5 6" key="1">
    <citation type="submission" date="2019-12" db="EMBL/GenBank/DDBJ databases">
        <title>Draft genome sequencing of Halomonas icarensis D1-1.</title>
        <authorList>
            <person name="Pandiyan K."/>
            <person name="Kushwaha P."/>
            <person name="Gowdham M."/>
            <person name="Chakdar H."/>
            <person name="Singh A."/>
            <person name="Kumar M."/>
            <person name="Saxena A.K."/>
        </authorList>
    </citation>
    <scope>NUCLEOTIDE SEQUENCE [LARGE SCALE GENOMIC DNA]</scope>
    <source>
        <strain evidence="5 6">D1-1</strain>
    </source>
</reference>
<dbReference type="Proteomes" id="UP000448235">
    <property type="component" value="Unassembled WGS sequence"/>
</dbReference>
<dbReference type="RefSeq" id="WP_161424382.1">
    <property type="nucleotide sequence ID" value="NZ_JARWMY010000039.1"/>
</dbReference>
<accession>A0A7X5AMX5</accession>
<gene>
    <name evidence="5" type="ORF">GRB80_15820</name>
</gene>
<comment type="similarity">
    <text evidence="1">Belongs to the LysR transcriptional regulatory family.</text>
</comment>
<dbReference type="GO" id="GO:0006355">
    <property type="term" value="P:regulation of DNA-templated transcription"/>
    <property type="evidence" value="ECO:0007669"/>
    <property type="project" value="TreeGrafter"/>
</dbReference>
<evidence type="ECO:0000256" key="2">
    <source>
        <dbReference type="ARBA" id="ARBA00023015"/>
    </source>
</evidence>
<keyword evidence="6" id="KW-1185">Reference proteome</keyword>
<dbReference type="InterPro" id="IPR005119">
    <property type="entry name" value="LysR_subst-bd"/>
</dbReference>
<evidence type="ECO:0000313" key="5">
    <source>
        <dbReference type="EMBL" id="NAW14296.1"/>
    </source>
</evidence>